<gene>
    <name evidence="6" type="ORF">Mgra_00007376</name>
</gene>
<accession>A0A8S9ZIN2</accession>
<evidence type="ECO:0000313" key="6">
    <source>
        <dbReference type="EMBL" id="KAF7633188.1"/>
    </source>
</evidence>
<protein>
    <recommendedName>
        <fullName evidence="5">Wbp11/ELF5/Saf1 N-terminal domain-containing protein</fullName>
    </recommendedName>
</protein>
<dbReference type="InterPro" id="IPR019007">
    <property type="entry name" value="Wbp11/ELF5/Saf1_N"/>
</dbReference>
<keyword evidence="2" id="KW-0539">Nucleus</keyword>
<evidence type="ECO:0000259" key="5">
    <source>
        <dbReference type="Pfam" id="PF09429"/>
    </source>
</evidence>
<dbReference type="Pfam" id="PF09429">
    <property type="entry name" value="Wbp11"/>
    <property type="match status" value="1"/>
</dbReference>
<feature type="coiled-coil region" evidence="3">
    <location>
        <begin position="95"/>
        <end position="122"/>
    </location>
</feature>
<evidence type="ECO:0000256" key="2">
    <source>
        <dbReference type="ARBA" id="ARBA00023242"/>
    </source>
</evidence>
<feature type="compositionally biased region" description="Basic and acidic residues" evidence="4">
    <location>
        <begin position="17"/>
        <end position="29"/>
    </location>
</feature>
<keyword evidence="7" id="KW-1185">Reference proteome</keyword>
<organism evidence="6 7">
    <name type="scientific">Meloidogyne graminicola</name>
    <dbReference type="NCBI Taxonomy" id="189291"/>
    <lineage>
        <taxon>Eukaryota</taxon>
        <taxon>Metazoa</taxon>
        <taxon>Ecdysozoa</taxon>
        <taxon>Nematoda</taxon>
        <taxon>Chromadorea</taxon>
        <taxon>Rhabditida</taxon>
        <taxon>Tylenchina</taxon>
        <taxon>Tylenchomorpha</taxon>
        <taxon>Tylenchoidea</taxon>
        <taxon>Meloidogynidae</taxon>
        <taxon>Meloidogyninae</taxon>
        <taxon>Meloidogyne</taxon>
    </lineage>
</organism>
<reference evidence="6" key="1">
    <citation type="journal article" date="2020" name="Ecol. Evol.">
        <title>Genome structure and content of the rice root-knot nematode (Meloidogyne graminicola).</title>
        <authorList>
            <person name="Phan N.T."/>
            <person name="Danchin E.G.J."/>
            <person name="Klopp C."/>
            <person name="Perfus-Barbeoch L."/>
            <person name="Kozlowski D.K."/>
            <person name="Koutsovoulos G.D."/>
            <person name="Lopez-Roques C."/>
            <person name="Bouchez O."/>
            <person name="Zahm M."/>
            <person name="Besnard G."/>
            <person name="Bellafiore S."/>
        </authorList>
    </citation>
    <scope>NUCLEOTIDE SEQUENCE</scope>
    <source>
        <strain evidence="6">VN-18</strain>
    </source>
</reference>
<dbReference type="AlphaFoldDB" id="A0A8S9ZIN2"/>
<dbReference type="EMBL" id="JABEBT010000082">
    <property type="protein sequence ID" value="KAF7633188.1"/>
    <property type="molecule type" value="Genomic_DNA"/>
</dbReference>
<dbReference type="PANTHER" id="PTHR13361">
    <property type="entry name" value="WW DOMAIN-BINDING PROTEIN 11"/>
    <property type="match status" value="1"/>
</dbReference>
<dbReference type="OrthoDB" id="10067323at2759"/>
<evidence type="ECO:0000256" key="3">
    <source>
        <dbReference type="SAM" id="Coils"/>
    </source>
</evidence>
<comment type="subcellular location">
    <subcellularLocation>
        <location evidence="1">Nucleus</location>
    </subcellularLocation>
</comment>
<feature type="compositionally biased region" description="Basic residues" evidence="4">
    <location>
        <begin position="30"/>
        <end position="39"/>
    </location>
</feature>
<sequence length="467" mass="52374">MGKRSGITKSGRVMNPADRERKQQRAKELKRNKKQRNAVRHAIVKSRDPDELIEQMSRLDEQEFDPQRLLSLNVIQEKRNKLRASYFQIINLCRQEKEEKKIKNLERMLYEYEVERARKEENFRAMLFSRGENFDEIPLPSGASAPDAANTPFSANYLTGYALGPQMPQQLQTATKAGILKKTSIAERKKHKYPPGPPPGLPPILYENLSDDEEDEEEIYKEDRKRRKVRFGNNPQHRDEDANDNFDSYQYYDDEDYAPVEIPDSMLSSDDLQQSIYGHGHSVPSLAAPAIGSGPIMPGMAPPPSASYPQGYPIIMPPHGMRGGEGGIRNARHSSAHQSKTGLVSGYVDNHLAVISAEPQVVKSREDVQPLSNVETIISAGPQMRDVKKETTRFVPTAVKIQRPVVPQVIGPKIPTSSVVGTKLIPRSSQIKTSQKQPPTVINSVTNSVKSVDEACDDFLKELEGLL</sequence>
<name>A0A8S9ZIN2_9BILA</name>
<evidence type="ECO:0000256" key="4">
    <source>
        <dbReference type="SAM" id="MobiDB-lite"/>
    </source>
</evidence>
<feature type="domain" description="Wbp11/ELF5/Saf1 N-terminal" evidence="5">
    <location>
        <begin position="11"/>
        <end position="71"/>
    </location>
</feature>
<keyword evidence="3" id="KW-0175">Coiled coil</keyword>
<evidence type="ECO:0000256" key="1">
    <source>
        <dbReference type="ARBA" id="ARBA00004123"/>
    </source>
</evidence>
<proteinExistence type="predicted"/>
<dbReference type="GO" id="GO:0005681">
    <property type="term" value="C:spliceosomal complex"/>
    <property type="evidence" value="ECO:0007669"/>
    <property type="project" value="TreeGrafter"/>
</dbReference>
<feature type="compositionally biased region" description="Acidic residues" evidence="4">
    <location>
        <begin position="209"/>
        <end position="220"/>
    </location>
</feature>
<dbReference type="PANTHER" id="PTHR13361:SF1">
    <property type="entry name" value="WW DOMAIN-BINDING PROTEIN 11"/>
    <property type="match status" value="1"/>
</dbReference>
<dbReference type="Proteomes" id="UP000605970">
    <property type="component" value="Unassembled WGS sequence"/>
</dbReference>
<dbReference type="GO" id="GO:0006396">
    <property type="term" value="P:RNA processing"/>
    <property type="evidence" value="ECO:0007669"/>
    <property type="project" value="InterPro"/>
</dbReference>
<feature type="region of interest" description="Disordered" evidence="4">
    <location>
        <begin position="185"/>
        <end position="247"/>
    </location>
</feature>
<evidence type="ECO:0000313" key="7">
    <source>
        <dbReference type="Proteomes" id="UP000605970"/>
    </source>
</evidence>
<comment type="caution">
    <text evidence="6">The sequence shown here is derived from an EMBL/GenBank/DDBJ whole genome shotgun (WGS) entry which is preliminary data.</text>
</comment>
<feature type="region of interest" description="Disordered" evidence="4">
    <location>
        <begin position="1"/>
        <end position="39"/>
    </location>
</feature>